<keyword evidence="3" id="KW-1185">Reference proteome</keyword>
<dbReference type="EMBL" id="JAUDFV010000152">
    <property type="protein sequence ID" value="KAL2717877.1"/>
    <property type="molecule type" value="Genomic_DNA"/>
</dbReference>
<evidence type="ECO:0000313" key="3">
    <source>
        <dbReference type="Proteomes" id="UP001607302"/>
    </source>
</evidence>
<feature type="chain" id="PRO_5044764298" evidence="1">
    <location>
        <begin position="23"/>
        <end position="60"/>
    </location>
</feature>
<proteinExistence type="predicted"/>
<evidence type="ECO:0000313" key="2">
    <source>
        <dbReference type="EMBL" id="KAL2717877.1"/>
    </source>
</evidence>
<reference evidence="2 3" key="1">
    <citation type="journal article" date="2024" name="Ann. Entomol. Soc. Am.">
        <title>Genomic analyses of the southern and eastern yellowjacket wasps (Hymenoptera: Vespidae) reveal evolutionary signatures of social life.</title>
        <authorList>
            <person name="Catto M.A."/>
            <person name="Caine P.B."/>
            <person name="Orr S.E."/>
            <person name="Hunt B.G."/>
            <person name="Goodisman M.A.D."/>
        </authorList>
    </citation>
    <scope>NUCLEOTIDE SEQUENCE [LARGE SCALE GENOMIC DNA]</scope>
    <source>
        <strain evidence="2">233</strain>
        <tissue evidence="2">Head and thorax</tissue>
    </source>
</reference>
<dbReference type="Proteomes" id="UP001607302">
    <property type="component" value="Unassembled WGS sequence"/>
</dbReference>
<keyword evidence="1" id="KW-0732">Signal</keyword>
<gene>
    <name evidence="2" type="ORF">V1478_011753</name>
</gene>
<sequence length="60" mass="6529">MKIFYLIYLFLVILTCFSFTNASCTEDECKAACKHVGNIPGGKGGKYCVDGACRCATVRP</sequence>
<comment type="caution">
    <text evidence="2">The sequence shown here is derived from an EMBL/GenBank/DDBJ whole genome shotgun (WGS) entry which is preliminary data.</text>
</comment>
<protein>
    <submittedName>
        <fullName evidence="2">Uncharacterized protein</fullName>
    </submittedName>
</protein>
<accession>A0ABD2ABZ0</accession>
<organism evidence="2 3">
    <name type="scientific">Vespula squamosa</name>
    <name type="common">Southern yellow jacket</name>
    <name type="synonym">Wasp</name>
    <dbReference type="NCBI Taxonomy" id="30214"/>
    <lineage>
        <taxon>Eukaryota</taxon>
        <taxon>Metazoa</taxon>
        <taxon>Ecdysozoa</taxon>
        <taxon>Arthropoda</taxon>
        <taxon>Hexapoda</taxon>
        <taxon>Insecta</taxon>
        <taxon>Pterygota</taxon>
        <taxon>Neoptera</taxon>
        <taxon>Endopterygota</taxon>
        <taxon>Hymenoptera</taxon>
        <taxon>Apocrita</taxon>
        <taxon>Aculeata</taxon>
        <taxon>Vespoidea</taxon>
        <taxon>Vespidae</taxon>
        <taxon>Vespinae</taxon>
        <taxon>Vespula</taxon>
    </lineage>
</organism>
<dbReference type="AlphaFoldDB" id="A0ABD2ABZ0"/>
<feature type="signal peptide" evidence="1">
    <location>
        <begin position="1"/>
        <end position="22"/>
    </location>
</feature>
<name>A0ABD2ABZ0_VESSQ</name>
<evidence type="ECO:0000256" key="1">
    <source>
        <dbReference type="SAM" id="SignalP"/>
    </source>
</evidence>